<evidence type="ECO:0000313" key="10">
    <source>
        <dbReference type="Proteomes" id="UP000294292"/>
    </source>
</evidence>
<dbReference type="InterPro" id="IPR011006">
    <property type="entry name" value="CheY-like_superfamily"/>
</dbReference>
<gene>
    <name evidence="9" type="ORF">E2636_12125</name>
</gene>
<dbReference type="Gene3D" id="3.40.50.300">
    <property type="entry name" value="P-loop containing nucleotide triphosphate hydrolases"/>
    <property type="match status" value="1"/>
</dbReference>
<dbReference type="SUPFAM" id="SSF52172">
    <property type="entry name" value="CheY-like"/>
    <property type="match status" value="1"/>
</dbReference>
<dbReference type="InterPro" id="IPR027417">
    <property type="entry name" value="P-loop_NTPase"/>
</dbReference>
<dbReference type="KEGG" id="panc:E2636_12125"/>
<protein>
    <submittedName>
        <fullName evidence="9">Sigma-54-dependent Fis family transcriptional regulator</fullName>
    </submittedName>
</protein>
<dbReference type="Proteomes" id="UP000294292">
    <property type="component" value="Chromosome"/>
</dbReference>
<organism evidence="9 10">
    <name type="scientific">Paenisporosarcina antarctica</name>
    <dbReference type="NCBI Taxonomy" id="417367"/>
    <lineage>
        <taxon>Bacteria</taxon>
        <taxon>Bacillati</taxon>
        <taxon>Bacillota</taxon>
        <taxon>Bacilli</taxon>
        <taxon>Bacillales</taxon>
        <taxon>Caryophanaceae</taxon>
        <taxon>Paenisporosarcina</taxon>
    </lineage>
</organism>
<dbReference type="OrthoDB" id="9771372at2"/>
<evidence type="ECO:0000313" key="9">
    <source>
        <dbReference type="EMBL" id="QBP41849.1"/>
    </source>
</evidence>
<dbReference type="SUPFAM" id="SSF46689">
    <property type="entry name" value="Homeodomain-like"/>
    <property type="match status" value="1"/>
</dbReference>
<dbReference type="InterPro" id="IPR001789">
    <property type="entry name" value="Sig_transdc_resp-reg_receiver"/>
</dbReference>
<keyword evidence="1" id="KW-0547">Nucleotide-binding</keyword>
<dbReference type="InterPro" id="IPR002197">
    <property type="entry name" value="HTH_Fis"/>
</dbReference>
<dbReference type="Pfam" id="PF00072">
    <property type="entry name" value="Response_reg"/>
    <property type="match status" value="1"/>
</dbReference>
<dbReference type="Pfam" id="PF02954">
    <property type="entry name" value="HTH_8"/>
    <property type="match status" value="1"/>
</dbReference>
<dbReference type="InterPro" id="IPR025662">
    <property type="entry name" value="Sigma_54_int_dom_ATP-bd_1"/>
</dbReference>
<dbReference type="SMART" id="SM00448">
    <property type="entry name" value="REC"/>
    <property type="match status" value="1"/>
</dbReference>
<dbReference type="Pfam" id="PF00158">
    <property type="entry name" value="Sigma54_activat"/>
    <property type="match status" value="1"/>
</dbReference>
<dbReference type="CDD" id="cd00009">
    <property type="entry name" value="AAA"/>
    <property type="match status" value="1"/>
</dbReference>
<keyword evidence="2" id="KW-0067">ATP-binding</keyword>
<evidence type="ECO:0000259" key="7">
    <source>
        <dbReference type="PROSITE" id="PS50045"/>
    </source>
</evidence>
<keyword evidence="5" id="KW-0804">Transcription</keyword>
<dbReference type="InterPro" id="IPR009057">
    <property type="entry name" value="Homeodomain-like_sf"/>
</dbReference>
<evidence type="ECO:0000256" key="4">
    <source>
        <dbReference type="ARBA" id="ARBA00023125"/>
    </source>
</evidence>
<dbReference type="PANTHER" id="PTHR32071">
    <property type="entry name" value="TRANSCRIPTIONAL REGULATORY PROTEIN"/>
    <property type="match status" value="1"/>
</dbReference>
<feature type="domain" description="Sigma-54 factor interaction" evidence="7">
    <location>
        <begin position="143"/>
        <end position="371"/>
    </location>
</feature>
<dbReference type="InterPro" id="IPR025944">
    <property type="entry name" value="Sigma_54_int_dom_CS"/>
</dbReference>
<accession>A0A4P7A0E0</accession>
<dbReference type="Gene3D" id="3.40.50.2300">
    <property type="match status" value="1"/>
</dbReference>
<evidence type="ECO:0000256" key="2">
    <source>
        <dbReference type="ARBA" id="ARBA00022840"/>
    </source>
</evidence>
<evidence type="ECO:0000256" key="3">
    <source>
        <dbReference type="ARBA" id="ARBA00023015"/>
    </source>
</evidence>
<dbReference type="Gene3D" id="1.10.8.60">
    <property type="match status" value="1"/>
</dbReference>
<keyword evidence="4" id="KW-0238">DNA-binding</keyword>
<dbReference type="PRINTS" id="PR01590">
    <property type="entry name" value="HTHFIS"/>
</dbReference>
<dbReference type="InterPro" id="IPR003593">
    <property type="entry name" value="AAA+_ATPase"/>
</dbReference>
<sequence length="455" mass="51794">MNSILIVDDESKLLKIFQSSLTKKNYTIYTAANGQEARRKIYEQDDISIVFLDLKLPDCSGLDLLQEFVSVYPTKIFIMMTAYGNIENAVIAMKTGAFDYIVKPVKLHEIIVVIEKAIEWLKVKQENHILKEKLKRSETNGELLGTSKVMKQILLLIERVSNTNANVLLEGESGTGKSMIAEAMHKLSDRSHAPFIPVNCASIPEQLLESELFGHEKGSFTGAVSARKGKFVAANGGTIFLDEIGEITPAFQAKLLQVTQNKTFIPVGSDSIKQVEVRIITATNRNLKKMVEEGKFREDLFYRLNIVDIYIPPLRERKDDIPLLVNKFLDKHRKKYERDYQISGELMRILINYQWPGNVRELENAIERAVVLAQDQQLSIDDFHREIREVNYEPSVETNLQESGKSLPEQMEDIEKKLILKALDDALGQQSVAARKLGISRQSLLYKMNKFFNLI</sequence>
<dbReference type="EMBL" id="CP038015">
    <property type="protein sequence ID" value="QBP41849.1"/>
    <property type="molecule type" value="Genomic_DNA"/>
</dbReference>
<name>A0A4P7A0E0_9BACL</name>
<dbReference type="InterPro" id="IPR058031">
    <property type="entry name" value="AAA_lid_NorR"/>
</dbReference>
<dbReference type="PROSITE" id="PS00675">
    <property type="entry name" value="SIGMA54_INTERACT_1"/>
    <property type="match status" value="1"/>
</dbReference>
<dbReference type="GO" id="GO:0000160">
    <property type="term" value="P:phosphorelay signal transduction system"/>
    <property type="evidence" value="ECO:0007669"/>
    <property type="project" value="InterPro"/>
</dbReference>
<dbReference type="Pfam" id="PF25601">
    <property type="entry name" value="AAA_lid_14"/>
    <property type="match status" value="1"/>
</dbReference>
<feature type="domain" description="Response regulatory" evidence="8">
    <location>
        <begin position="3"/>
        <end position="118"/>
    </location>
</feature>
<dbReference type="InterPro" id="IPR025943">
    <property type="entry name" value="Sigma_54_int_dom_ATP-bd_2"/>
</dbReference>
<keyword evidence="3" id="KW-0805">Transcription regulation</keyword>
<dbReference type="RefSeq" id="WP_134210420.1">
    <property type="nucleotide sequence ID" value="NZ_CP038015.1"/>
</dbReference>
<keyword evidence="6" id="KW-0597">Phosphoprotein</keyword>
<dbReference type="PROSITE" id="PS00688">
    <property type="entry name" value="SIGMA54_INTERACT_3"/>
    <property type="match status" value="1"/>
</dbReference>
<dbReference type="GO" id="GO:0006355">
    <property type="term" value="P:regulation of DNA-templated transcription"/>
    <property type="evidence" value="ECO:0007669"/>
    <property type="project" value="InterPro"/>
</dbReference>
<keyword evidence="10" id="KW-1185">Reference proteome</keyword>
<dbReference type="Gene3D" id="1.10.10.60">
    <property type="entry name" value="Homeodomain-like"/>
    <property type="match status" value="1"/>
</dbReference>
<dbReference type="SMART" id="SM00382">
    <property type="entry name" value="AAA"/>
    <property type="match status" value="1"/>
</dbReference>
<dbReference type="PROSITE" id="PS00676">
    <property type="entry name" value="SIGMA54_INTERACT_2"/>
    <property type="match status" value="1"/>
</dbReference>
<evidence type="ECO:0000259" key="8">
    <source>
        <dbReference type="PROSITE" id="PS50110"/>
    </source>
</evidence>
<dbReference type="PROSITE" id="PS50110">
    <property type="entry name" value="RESPONSE_REGULATORY"/>
    <property type="match status" value="1"/>
</dbReference>
<feature type="modified residue" description="4-aspartylphosphate" evidence="6">
    <location>
        <position position="53"/>
    </location>
</feature>
<evidence type="ECO:0000256" key="5">
    <source>
        <dbReference type="ARBA" id="ARBA00023163"/>
    </source>
</evidence>
<dbReference type="GO" id="GO:0005524">
    <property type="term" value="F:ATP binding"/>
    <property type="evidence" value="ECO:0007669"/>
    <property type="project" value="UniProtKB-KW"/>
</dbReference>
<dbReference type="GO" id="GO:0043565">
    <property type="term" value="F:sequence-specific DNA binding"/>
    <property type="evidence" value="ECO:0007669"/>
    <property type="project" value="InterPro"/>
</dbReference>
<proteinExistence type="predicted"/>
<dbReference type="InterPro" id="IPR002078">
    <property type="entry name" value="Sigma_54_int"/>
</dbReference>
<evidence type="ECO:0000256" key="1">
    <source>
        <dbReference type="ARBA" id="ARBA00022741"/>
    </source>
</evidence>
<dbReference type="PROSITE" id="PS50045">
    <property type="entry name" value="SIGMA54_INTERACT_4"/>
    <property type="match status" value="1"/>
</dbReference>
<evidence type="ECO:0000256" key="6">
    <source>
        <dbReference type="PROSITE-ProRule" id="PRU00169"/>
    </source>
</evidence>
<dbReference type="AlphaFoldDB" id="A0A4P7A0E0"/>
<reference evidence="9 10" key="1">
    <citation type="submission" date="2019-03" db="EMBL/GenBank/DDBJ databases">
        <title>Complete genome sequence of Paenisporosarcina antarctica CGMCC 1.6503T.</title>
        <authorList>
            <person name="Rong J.-C."/>
            <person name="Chi N.-Y."/>
            <person name="Zhang Q.-F."/>
        </authorList>
    </citation>
    <scope>NUCLEOTIDE SEQUENCE [LARGE SCALE GENOMIC DNA]</scope>
    <source>
        <strain evidence="9 10">CGMCC 1.6503</strain>
    </source>
</reference>
<dbReference type="SUPFAM" id="SSF52540">
    <property type="entry name" value="P-loop containing nucleoside triphosphate hydrolases"/>
    <property type="match status" value="1"/>
</dbReference>
<dbReference type="FunFam" id="3.40.50.300:FF:000006">
    <property type="entry name" value="DNA-binding transcriptional regulator NtrC"/>
    <property type="match status" value="1"/>
</dbReference>